<evidence type="ECO:0000313" key="6">
    <source>
        <dbReference type="EMBL" id="OCB85385.1"/>
    </source>
</evidence>
<evidence type="ECO:0000256" key="1">
    <source>
        <dbReference type="ARBA" id="ARBA00004141"/>
    </source>
</evidence>
<dbReference type="OrthoDB" id="1932233at2759"/>
<name>A0A9Q5HT23_SANBA</name>
<sequence>MSPTIKIPPIHITASPSPSPLRNSVGLKGRRRSSSLVKVENVGETQEELLDQSVYVNVNVEWVNRKGAWLMHPLLILMGKALIDSLPGMTPQVSWTSVNLLYNALTYLMFHGVTGIPFQSELHSGAYDDLTLWEQIDDGAQYTPAKKWLICVPITLFLLSTHYTHYDPWLFTINITALVCNLVPKLPMFHHKRLRLFPDEPGSSASTPVTQSFPPSRAPTPDIIETSLSAKRN</sequence>
<keyword evidence="4" id="KW-0472">Membrane</keyword>
<keyword evidence="7" id="KW-1185">Reference proteome</keyword>
<feature type="compositionally biased region" description="Polar residues" evidence="5">
    <location>
        <begin position="203"/>
        <end position="214"/>
    </location>
</feature>
<comment type="caution">
    <text evidence="6">The sequence shown here is derived from an EMBL/GenBank/DDBJ whole genome shotgun (WGS) entry which is preliminary data.</text>
</comment>
<evidence type="ECO:0000256" key="4">
    <source>
        <dbReference type="ARBA" id="ARBA00023136"/>
    </source>
</evidence>
<proteinExistence type="predicted"/>
<evidence type="ECO:0000256" key="5">
    <source>
        <dbReference type="SAM" id="MobiDB-lite"/>
    </source>
</evidence>
<dbReference type="AlphaFoldDB" id="A0A9Q5HT23"/>
<dbReference type="EMBL" id="LNZH02000210">
    <property type="protein sequence ID" value="OCB85385.1"/>
    <property type="molecule type" value="Genomic_DNA"/>
</dbReference>
<dbReference type="GO" id="GO:0005789">
    <property type="term" value="C:endoplasmic reticulum membrane"/>
    <property type="evidence" value="ECO:0007669"/>
    <property type="project" value="InterPro"/>
</dbReference>
<dbReference type="Proteomes" id="UP000757232">
    <property type="component" value="Unassembled WGS sequence"/>
</dbReference>
<accession>A0A9Q5HT23</accession>
<dbReference type="PANTHER" id="PTHR12665">
    <property type="entry name" value="ORMDL PROTEINS"/>
    <property type="match status" value="1"/>
</dbReference>
<dbReference type="Pfam" id="PF04061">
    <property type="entry name" value="ORMDL"/>
    <property type="match status" value="1"/>
</dbReference>
<comment type="subcellular location">
    <subcellularLocation>
        <location evidence="1">Membrane</location>
        <topology evidence="1">Multi-pass membrane protein</topology>
    </subcellularLocation>
</comment>
<gene>
    <name evidence="6" type="ORF">A7U60_g7695</name>
</gene>
<keyword evidence="3" id="KW-1133">Transmembrane helix</keyword>
<protein>
    <submittedName>
        <fullName evidence="6">Orm1 type endoplasmic reticulum protein</fullName>
    </submittedName>
</protein>
<dbReference type="InterPro" id="IPR007203">
    <property type="entry name" value="ORMDL"/>
</dbReference>
<feature type="region of interest" description="Disordered" evidence="5">
    <location>
        <begin position="202"/>
        <end position="233"/>
    </location>
</feature>
<keyword evidence="2" id="KW-0812">Transmembrane</keyword>
<reference evidence="6" key="1">
    <citation type="submission" date="2016-06" db="EMBL/GenBank/DDBJ databases">
        <title>Draft Genome sequence of the fungus Inonotus baumii.</title>
        <authorList>
            <person name="Zhu H."/>
            <person name="Lin W."/>
        </authorList>
    </citation>
    <scope>NUCLEOTIDE SEQUENCE</scope>
    <source>
        <strain evidence="6">821</strain>
    </source>
</reference>
<evidence type="ECO:0000313" key="7">
    <source>
        <dbReference type="Proteomes" id="UP000757232"/>
    </source>
</evidence>
<evidence type="ECO:0000256" key="2">
    <source>
        <dbReference type="ARBA" id="ARBA00022692"/>
    </source>
</evidence>
<evidence type="ECO:0000256" key="3">
    <source>
        <dbReference type="ARBA" id="ARBA00022989"/>
    </source>
</evidence>
<organism evidence="6 7">
    <name type="scientific">Sanghuangporus baumii</name>
    <name type="common">Phellinus baumii</name>
    <dbReference type="NCBI Taxonomy" id="108892"/>
    <lineage>
        <taxon>Eukaryota</taxon>
        <taxon>Fungi</taxon>
        <taxon>Dikarya</taxon>
        <taxon>Basidiomycota</taxon>
        <taxon>Agaricomycotina</taxon>
        <taxon>Agaricomycetes</taxon>
        <taxon>Hymenochaetales</taxon>
        <taxon>Hymenochaetaceae</taxon>
        <taxon>Sanghuangporus</taxon>
    </lineage>
</organism>